<proteinExistence type="predicted"/>
<dbReference type="InterPro" id="IPR058625">
    <property type="entry name" value="MdtA-like_BSH"/>
</dbReference>
<feature type="transmembrane region" description="Helical" evidence="1">
    <location>
        <begin position="12"/>
        <end position="35"/>
    </location>
</feature>
<dbReference type="RefSeq" id="WP_183265129.1">
    <property type="nucleotide sequence ID" value="NZ_JACHFJ010000001.1"/>
</dbReference>
<sequence>MADANASKIMPRWALFGAAIFIVAALLVWLTHYLLVGQYLVSTDDAYLAADSSLIAAKVSGYVTEVAVDNGDSVQPGQLLAVIDQRDYQNAEAEAKAAAVAAQAGLILQQAKVGAAKAALEGDQARKIFAEQNQTRYTGLSAKGASTVQQAEQANTDVAAIRAQLDADNANLQAAIAQVDVLTAALARAKAQAAQAGLDLEHTEIRAPVAGIVGNKNVSVGDYLQPGTQIMAVVPLAQVYVLANYKETQITNMVPGQKVRVHVDGFPDLDVRGHVDAIYPASGQTFALLPPDNATGNFTKIVQRVPVKILLDLTPEQIGKLRPGMSVEPEVDTSGQK</sequence>
<reference evidence="3 4" key="1">
    <citation type="submission" date="2020-08" db="EMBL/GenBank/DDBJ databases">
        <title>Genomic Encyclopedia of Type Strains, Phase IV (KMG-IV): sequencing the most valuable type-strain genomes for metagenomic binning, comparative biology and taxonomic classification.</title>
        <authorList>
            <person name="Goeker M."/>
        </authorList>
    </citation>
    <scope>NUCLEOTIDE SEQUENCE [LARGE SCALE GENOMIC DNA]</scope>
    <source>
        <strain evidence="3 4">DSM 27026</strain>
    </source>
</reference>
<dbReference type="Proteomes" id="UP000553706">
    <property type="component" value="Unassembled WGS sequence"/>
</dbReference>
<evidence type="ECO:0000259" key="2">
    <source>
        <dbReference type="Pfam" id="PF25917"/>
    </source>
</evidence>
<keyword evidence="1" id="KW-0472">Membrane</keyword>
<protein>
    <submittedName>
        <fullName evidence="3">Membrane fusion protein (Multidrug efflux system)</fullName>
    </submittedName>
</protein>
<name>A0A840V8R4_9PROT</name>
<dbReference type="AlphaFoldDB" id="A0A840V8R4"/>
<evidence type="ECO:0000313" key="3">
    <source>
        <dbReference type="EMBL" id="MBB5372136.1"/>
    </source>
</evidence>
<keyword evidence="1" id="KW-0812">Transmembrane</keyword>
<dbReference type="Gene3D" id="2.40.50.100">
    <property type="match status" value="1"/>
</dbReference>
<gene>
    <name evidence="3" type="ORF">HNP71_000360</name>
</gene>
<feature type="domain" description="Multidrug resistance protein MdtA-like barrel-sandwich hybrid" evidence="2">
    <location>
        <begin position="55"/>
        <end position="234"/>
    </location>
</feature>
<dbReference type="Gene3D" id="2.40.30.170">
    <property type="match status" value="1"/>
</dbReference>
<dbReference type="PANTHER" id="PTHR30386">
    <property type="entry name" value="MEMBRANE FUSION SUBUNIT OF EMRAB-TOLC MULTIDRUG EFFLUX PUMP"/>
    <property type="match status" value="1"/>
</dbReference>
<organism evidence="3 4">
    <name type="scientific">Acidocella aromatica</name>
    <dbReference type="NCBI Taxonomy" id="1303579"/>
    <lineage>
        <taxon>Bacteria</taxon>
        <taxon>Pseudomonadati</taxon>
        <taxon>Pseudomonadota</taxon>
        <taxon>Alphaproteobacteria</taxon>
        <taxon>Acetobacterales</taxon>
        <taxon>Acidocellaceae</taxon>
        <taxon>Acidocella</taxon>
    </lineage>
</organism>
<dbReference type="GO" id="GO:0055085">
    <property type="term" value="P:transmembrane transport"/>
    <property type="evidence" value="ECO:0007669"/>
    <property type="project" value="InterPro"/>
</dbReference>
<evidence type="ECO:0000256" key="1">
    <source>
        <dbReference type="SAM" id="Phobius"/>
    </source>
</evidence>
<keyword evidence="1" id="KW-1133">Transmembrane helix</keyword>
<dbReference type="EMBL" id="JACHFJ010000001">
    <property type="protein sequence ID" value="MBB5372136.1"/>
    <property type="molecule type" value="Genomic_DNA"/>
</dbReference>
<keyword evidence="4" id="KW-1185">Reference proteome</keyword>
<dbReference type="SUPFAM" id="SSF111369">
    <property type="entry name" value="HlyD-like secretion proteins"/>
    <property type="match status" value="2"/>
</dbReference>
<accession>A0A840V8R4</accession>
<dbReference type="PANTHER" id="PTHR30386:SF24">
    <property type="entry name" value="MULTIDRUG RESISTANCE EFFLUX PUMP"/>
    <property type="match status" value="1"/>
</dbReference>
<evidence type="ECO:0000313" key="4">
    <source>
        <dbReference type="Proteomes" id="UP000553706"/>
    </source>
</evidence>
<dbReference type="Pfam" id="PF25917">
    <property type="entry name" value="BSH_RND"/>
    <property type="match status" value="1"/>
</dbReference>
<dbReference type="Gene3D" id="1.10.287.470">
    <property type="entry name" value="Helix hairpin bin"/>
    <property type="match status" value="1"/>
</dbReference>
<dbReference type="InterPro" id="IPR050739">
    <property type="entry name" value="MFP"/>
</dbReference>
<comment type="caution">
    <text evidence="3">The sequence shown here is derived from an EMBL/GenBank/DDBJ whole genome shotgun (WGS) entry which is preliminary data.</text>
</comment>